<dbReference type="PANTHER" id="PTHR30173">
    <property type="entry name" value="SIGMA 19 FACTOR"/>
    <property type="match status" value="1"/>
</dbReference>
<evidence type="ECO:0000259" key="1">
    <source>
        <dbReference type="Pfam" id="PF08281"/>
    </source>
</evidence>
<dbReference type="SUPFAM" id="SSF54427">
    <property type="entry name" value="NTF2-like"/>
    <property type="match status" value="1"/>
</dbReference>
<sequence length="221" mass="25070">MKSAAKKKEVYVGTWLPEPFYKAENEPLDHIKRQEEMSYAYLVMLEVLSPLERVVYVLRESYSFSYKDLSETIGKTEANCRQLYSRAHRKIGRTHISEAKNTVQPIVAEQFIQALKQGNISELVKLVTEDTVIQTDGGGKTRAATRSISGIQRIFAFFKGIWSKGSFGDEQVPIKVNDEVAMMVVENAAPKAIWLFDVNPDTRTVMHIYGVLNPDKLPKII</sequence>
<organism evidence="2 3">
    <name type="scientific">Pullulanibacillus pueri</name>
    <dbReference type="NCBI Taxonomy" id="1437324"/>
    <lineage>
        <taxon>Bacteria</taxon>
        <taxon>Bacillati</taxon>
        <taxon>Bacillota</taxon>
        <taxon>Bacilli</taxon>
        <taxon>Bacillales</taxon>
        <taxon>Sporolactobacillaceae</taxon>
        <taxon>Pullulanibacillus</taxon>
    </lineage>
</organism>
<dbReference type="Pfam" id="PF08281">
    <property type="entry name" value="Sigma70_r4_2"/>
    <property type="match status" value="1"/>
</dbReference>
<dbReference type="SUPFAM" id="SSF88659">
    <property type="entry name" value="Sigma3 and sigma4 domains of RNA polymerase sigma factors"/>
    <property type="match status" value="1"/>
</dbReference>
<dbReference type="EMBL" id="BMFV01000013">
    <property type="protein sequence ID" value="GGH81575.1"/>
    <property type="molecule type" value="Genomic_DNA"/>
</dbReference>
<comment type="caution">
    <text evidence="2">The sequence shown here is derived from an EMBL/GenBank/DDBJ whole genome shotgun (WGS) entry which is preliminary data.</text>
</comment>
<keyword evidence="3" id="KW-1185">Reference proteome</keyword>
<feature type="domain" description="RNA polymerase sigma factor 70 region 4 type 2" evidence="1">
    <location>
        <begin position="41"/>
        <end position="90"/>
    </location>
</feature>
<dbReference type="Gene3D" id="3.10.450.50">
    <property type="match status" value="1"/>
</dbReference>
<accession>A0A8J2ZWR3</accession>
<dbReference type="InterPro" id="IPR036388">
    <property type="entry name" value="WH-like_DNA-bd_sf"/>
</dbReference>
<dbReference type="InterPro" id="IPR013249">
    <property type="entry name" value="RNA_pol_sigma70_r4_t2"/>
</dbReference>
<dbReference type="PANTHER" id="PTHR30173:SF36">
    <property type="entry name" value="ECF RNA POLYMERASE SIGMA FACTOR SIGJ"/>
    <property type="match status" value="1"/>
</dbReference>
<gene>
    <name evidence="2" type="ORF">GCM10007096_19670</name>
</gene>
<protein>
    <recommendedName>
        <fullName evidence="1">RNA polymerase sigma factor 70 region 4 type 2 domain-containing protein</fullName>
    </recommendedName>
</protein>
<dbReference type="Proteomes" id="UP000656813">
    <property type="component" value="Unassembled WGS sequence"/>
</dbReference>
<evidence type="ECO:0000313" key="3">
    <source>
        <dbReference type="Proteomes" id="UP000656813"/>
    </source>
</evidence>
<dbReference type="InterPro" id="IPR013324">
    <property type="entry name" value="RNA_pol_sigma_r3/r4-like"/>
</dbReference>
<name>A0A8J2ZWR3_9BACL</name>
<dbReference type="Gene3D" id="1.10.10.10">
    <property type="entry name" value="Winged helix-like DNA-binding domain superfamily/Winged helix DNA-binding domain"/>
    <property type="match status" value="1"/>
</dbReference>
<dbReference type="GO" id="GO:0016987">
    <property type="term" value="F:sigma factor activity"/>
    <property type="evidence" value="ECO:0007669"/>
    <property type="project" value="InterPro"/>
</dbReference>
<dbReference type="GO" id="GO:0003677">
    <property type="term" value="F:DNA binding"/>
    <property type="evidence" value="ECO:0007669"/>
    <property type="project" value="InterPro"/>
</dbReference>
<dbReference type="GO" id="GO:0006352">
    <property type="term" value="P:DNA-templated transcription initiation"/>
    <property type="evidence" value="ECO:0007669"/>
    <property type="project" value="InterPro"/>
</dbReference>
<dbReference type="InterPro" id="IPR052704">
    <property type="entry name" value="ECF_Sigma-70_Domain"/>
</dbReference>
<dbReference type="AlphaFoldDB" id="A0A8J2ZWR3"/>
<dbReference type="InterPro" id="IPR032710">
    <property type="entry name" value="NTF2-like_dom_sf"/>
</dbReference>
<evidence type="ECO:0000313" key="2">
    <source>
        <dbReference type="EMBL" id="GGH81575.1"/>
    </source>
</evidence>
<reference evidence="2" key="2">
    <citation type="submission" date="2020-09" db="EMBL/GenBank/DDBJ databases">
        <authorList>
            <person name="Sun Q."/>
            <person name="Zhou Y."/>
        </authorList>
    </citation>
    <scope>NUCLEOTIDE SEQUENCE</scope>
    <source>
        <strain evidence="2">CGMCC 1.12777</strain>
    </source>
</reference>
<proteinExistence type="predicted"/>
<reference evidence="2" key="1">
    <citation type="journal article" date="2014" name="Int. J. Syst. Evol. Microbiol.">
        <title>Complete genome sequence of Corynebacterium casei LMG S-19264T (=DSM 44701T), isolated from a smear-ripened cheese.</title>
        <authorList>
            <consortium name="US DOE Joint Genome Institute (JGI-PGF)"/>
            <person name="Walter F."/>
            <person name="Albersmeier A."/>
            <person name="Kalinowski J."/>
            <person name="Ruckert C."/>
        </authorList>
    </citation>
    <scope>NUCLEOTIDE SEQUENCE</scope>
    <source>
        <strain evidence="2">CGMCC 1.12777</strain>
    </source>
</reference>